<evidence type="ECO:0000313" key="1">
    <source>
        <dbReference type="EMBL" id="RPB28465.1"/>
    </source>
</evidence>
<evidence type="ECO:0000313" key="2">
    <source>
        <dbReference type="Proteomes" id="UP000267821"/>
    </source>
</evidence>
<keyword evidence="2" id="KW-1185">Reference proteome</keyword>
<gene>
    <name evidence="1" type="ORF">L211DRAFT_845519</name>
</gene>
<name>A0A3N4MJ05_9PEZI</name>
<dbReference type="InParanoid" id="A0A3N4MJ05"/>
<protein>
    <submittedName>
        <fullName evidence="1">Uncharacterized protein</fullName>
    </submittedName>
</protein>
<dbReference type="EMBL" id="ML121529">
    <property type="protein sequence ID" value="RPB28465.1"/>
    <property type="molecule type" value="Genomic_DNA"/>
</dbReference>
<accession>A0A3N4MJ05</accession>
<dbReference type="Proteomes" id="UP000267821">
    <property type="component" value="Unassembled WGS sequence"/>
</dbReference>
<dbReference type="AlphaFoldDB" id="A0A3N4MJ05"/>
<reference evidence="1 2" key="1">
    <citation type="journal article" date="2018" name="Nat. Ecol. Evol.">
        <title>Pezizomycetes genomes reveal the molecular basis of ectomycorrhizal truffle lifestyle.</title>
        <authorList>
            <person name="Murat C."/>
            <person name="Payen T."/>
            <person name="Noel B."/>
            <person name="Kuo A."/>
            <person name="Morin E."/>
            <person name="Chen J."/>
            <person name="Kohler A."/>
            <person name="Krizsan K."/>
            <person name="Balestrini R."/>
            <person name="Da Silva C."/>
            <person name="Montanini B."/>
            <person name="Hainaut M."/>
            <person name="Levati E."/>
            <person name="Barry K.W."/>
            <person name="Belfiori B."/>
            <person name="Cichocki N."/>
            <person name="Clum A."/>
            <person name="Dockter R.B."/>
            <person name="Fauchery L."/>
            <person name="Guy J."/>
            <person name="Iotti M."/>
            <person name="Le Tacon F."/>
            <person name="Lindquist E.A."/>
            <person name="Lipzen A."/>
            <person name="Malagnac F."/>
            <person name="Mello A."/>
            <person name="Molinier V."/>
            <person name="Miyauchi S."/>
            <person name="Poulain J."/>
            <person name="Riccioni C."/>
            <person name="Rubini A."/>
            <person name="Sitrit Y."/>
            <person name="Splivallo R."/>
            <person name="Traeger S."/>
            <person name="Wang M."/>
            <person name="Zifcakova L."/>
            <person name="Wipf D."/>
            <person name="Zambonelli A."/>
            <person name="Paolocci F."/>
            <person name="Nowrousian M."/>
            <person name="Ottonello S."/>
            <person name="Baldrian P."/>
            <person name="Spatafora J.W."/>
            <person name="Henrissat B."/>
            <person name="Nagy L.G."/>
            <person name="Aury J.M."/>
            <person name="Wincker P."/>
            <person name="Grigoriev I.V."/>
            <person name="Bonfante P."/>
            <person name="Martin F.M."/>
        </authorList>
    </citation>
    <scope>NUCLEOTIDE SEQUENCE [LARGE SCALE GENOMIC DNA]</scope>
    <source>
        <strain evidence="1 2">ATCC MYA-4762</strain>
    </source>
</reference>
<proteinExistence type="predicted"/>
<organism evidence="1 2">
    <name type="scientific">Terfezia boudieri ATCC MYA-4762</name>
    <dbReference type="NCBI Taxonomy" id="1051890"/>
    <lineage>
        <taxon>Eukaryota</taxon>
        <taxon>Fungi</taxon>
        <taxon>Dikarya</taxon>
        <taxon>Ascomycota</taxon>
        <taxon>Pezizomycotina</taxon>
        <taxon>Pezizomycetes</taxon>
        <taxon>Pezizales</taxon>
        <taxon>Pezizaceae</taxon>
        <taxon>Terfezia</taxon>
    </lineage>
</organism>
<sequence>MSNNHDTNCEWGVWGGDGCIGLSDDTAFVEQREKRVQDVKVAWDKLGFWEKDFQIEDLMEWLVDMRRYNLAARILEAIHGSFGPEAVGNCYAEIIHGNIATLSIPKGDAYWISFRERQANRLLRLLKVFIEGNGTTQKLLSNSLLQRHNLWLIIVAEISRQKIFLHSTNT</sequence>